<accession>A0A2J6WPE2</accession>
<dbReference type="RefSeq" id="WP_424604988.1">
    <property type="nucleotide sequence ID" value="NZ_JBNAVA010000002.1"/>
</dbReference>
<keyword evidence="5" id="KW-0029">Amino-acid transport</keyword>
<dbReference type="GO" id="GO:0022857">
    <property type="term" value="F:transmembrane transporter activity"/>
    <property type="evidence" value="ECO:0007669"/>
    <property type="project" value="InterPro"/>
</dbReference>
<evidence type="ECO:0000256" key="9">
    <source>
        <dbReference type="SAM" id="Phobius"/>
    </source>
</evidence>
<feature type="transmembrane region" description="Helical" evidence="9">
    <location>
        <begin position="227"/>
        <end position="248"/>
    </location>
</feature>
<gene>
    <name evidence="10" type="ORF">C0187_02055</name>
</gene>
<evidence type="ECO:0000256" key="7">
    <source>
        <dbReference type="ARBA" id="ARBA00023136"/>
    </source>
</evidence>
<evidence type="ECO:0000256" key="5">
    <source>
        <dbReference type="ARBA" id="ARBA00022970"/>
    </source>
</evidence>
<feature type="transmembrane region" description="Helical" evidence="9">
    <location>
        <begin position="6"/>
        <end position="27"/>
    </location>
</feature>
<sequence length="294" mass="31837">MEFLTQIIIAGIVIGSIYSLVALGFTLIYKSTGIVNFAQGELLLVGAYVCLHLTVSYQIPFIFSFLITLIFMFFFGFLIERVFLRRMIGEPIISIIMLTIGLSSLLKSIVQIIWGTDTRTFPKIFSHEPVKIGFLNISMVYIFALISIAIFLGIFSYFFKTTKTGVAMRAVASDQQAALSMGIDVRRIFALSWAIAAIVSTVGGVLLGNINGINTSLSQFGLKVFPVVILGGLDSIIGAIVGGIIIGVLENIVGGYIDPLVGGGAKEVFPFVAMIIILLIKPYGLFGTVKVEKV</sequence>
<dbReference type="Pfam" id="PF02653">
    <property type="entry name" value="BPD_transp_2"/>
    <property type="match status" value="1"/>
</dbReference>
<evidence type="ECO:0000256" key="2">
    <source>
        <dbReference type="ARBA" id="ARBA00022448"/>
    </source>
</evidence>
<feature type="transmembrane region" description="Helical" evidence="9">
    <location>
        <begin position="61"/>
        <end position="79"/>
    </location>
</feature>
<dbReference type="GO" id="GO:0005886">
    <property type="term" value="C:plasma membrane"/>
    <property type="evidence" value="ECO:0007669"/>
    <property type="project" value="UniProtKB-SubCell"/>
</dbReference>
<evidence type="ECO:0000256" key="6">
    <source>
        <dbReference type="ARBA" id="ARBA00022989"/>
    </source>
</evidence>
<dbReference type="CDD" id="cd06582">
    <property type="entry name" value="TM_PBP1_LivH_like"/>
    <property type="match status" value="1"/>
</dbReference>
<dbReference type="PANTHER" id="PTHR11795:SF451">
    <property type="entry name" value="ABC TRANSPORTER PERMEASE PROTEIN"/>
    <property type="match status" value="1"/>
</dbReference>
<evidence type="ECO:0000256" key="4">
    <source>
        <dbReference type="ARBA" id="ARBA00022692"/>
    </source>
</evidence>
<dbReference type="GO" id="GO:0006865">
    <property type="term" value="P:amino acid transport"/>
    <property type="evidence" value="ECO:0007669"/>
    <property type="project" value="UniProtKB-KW"/>
</dbReference>
<evidence type="ECO:0000256" key="3">
    <source>
        <dbReference type="ARBA" id="ARBA00022475"/>
    </source>
</evidence>
<organism evidence="10 11">
    <name type="scientific">Calditerrivibrio nitroreducens</name>
    <dbReference type="NCBI Taxonomy" id="477976"/>
    <lineage>
        <taxon>Bacteria</taxon>
        <taxon>Pseudomonadati</taxon>
        <taxon>Deferribacterota</taxon>
        <taxon>Deferribacteres</taxon>
        <taxon>Deferribacterales</taxon>
        <taxon>Calditerrivibrionaceae</taxon>
    </lineage>
</organism>
<dbReference type="InterPro" id="IPR001851">
    <property type="entry name" value="ABC_transp_permease"/>
</dbReference>
<comment type="similarity">
    <text evidence="8">Belongs to the binding-protein-dependent transport system permease family. LivHM subfamily.</text>
</comment>
<proteinExistence type="inferred from homology"/>
<evidence type="ECO:0000256" key="1">
    <source>
        <dbReference type="ARBA" id="ARBA00004651"/>
    </source>
</evidence>
<evidence type="ECO:0000256" key="8">
    <source>
        <dbReference type="ARBA" id="ARBA00037998"/>
    </source>
</evidence>
<comment type="caution">
    <text evidence="10">The sequence shown here is derived from an EMBL/GenBank/DDBJ whole genome shotgun (WGS) entry which is preliminary data.</text>
</comment>
<keyword evidence="2" id="KW-0813">Transport</keyword>
<name>A0A2J6WPE2_9BACT</name>
<evidence type="ECO:0000313" key="10">
    <source>
        <dbReference type="EMBL" id="PMP72236.1"/>
    </source>
</evidence>
<dbReference type="InterPro" id="IPR052157">
    <property type="entry name" value="BCAA_transport_permease"/>
</dbReference>
<keyword evidence="3" id="KW-1003">Cell membrane</keyword>
<keyword evidence="7 9" id="KW-0472">Membrane</keyword>
<feature type="transmembrane region" description="Helical" evidence="9">
    <location>
        <begin position="134"/>
        <end position="159"/>
    </location>
</feature>
<dbReference type="AlphaFoldDB" id="A0A2J6WPE2"/>
<keyword evidence="6 9" id="KW-1133">Transmembrane helix</keyword>
<reference evidence="10 11" key="1">
    <citation type="submission" date="2018-01" db="EMBL/GenBank/DDBJ databases">
        <title>Metagenomic assembled genomes from two thermal pools in the Uzon Caldera, Kamchatka, Russia.</title>
        <authorList>
            <person name="Wilkins L."/>
            <person name="Ettinger C."/>
        </authorList>
    </citation>
    <scope>NUCLEOTIDE SEQUENCE [LARGE SCALE GENOMIC DNA]</scope>
    <source>
        <strain evidence="10">ZAV-05</strain>
    </source>
</reference>
<evidence type="ECO:0000313" key="11">
    <source>
        <dbReference type="Proteomes" id="UP000242881"/>
    </source>
</evidence>
<feature type="transmembrane region" description="Helical" evidence="9">
    <location>
        <begin position="188"/>
        <end position="207"/>
    </location>
</feature>
<protein>
    <submittedName>
        <fullName evidence="10">Branched-chain amino acid ABC transporter permease</fullName>
    </submittedName>
</protein>
<dbReference type="PANTHER" id="PTHR11795">
    <property type="entry name" value="BRANCHED-CHAIN AMINO ACID TRANSPORT SYSTEM PERMEASE PROTEIN LIVH"/>
    <property type="match status" value="1"/>
</dbReference>
<keyword evidence="4 9" id="KW-0812">Transmembrane</keyword>
<feature type="transmembrane region" description="Helical" evidence="9">
    <location>
        <begin position="91"/>
        <end position="114"/>
    </location>
</feature>
<dbReference type="Proteomes" id="UP000242881">
    <property type="component" value="Unassembled WGS sequence"/>
</dbReference>
<comment type="subcellular location">
    <subcellularLocation>
        <location evidence="1">Cell membrane</location>
        <topology evidence="1">Multi-pass membrane protein</topology>
    </subcellularLocation>
</comment>
<dbReference type="EMBL" id="PNIN01000025">
    <property type="protein sequence ID" value="PMP72236.1"/>
    <property type="molecule type" value="Genomic_DNA"/>
</dbReference>
<feature type="transmembrane region" description="Helical" evidence="9">
    <location>
        <begin position="268"/>
        <end position="286"/>
    </location>
</feature>